<dbReference type="InterPro" id="IPR000719">
    <property type="entry name" value="Prot_kinase_dom"/>
</dbReference>
<dbReference type="PROSITE" id="PS50011">
    <property type="entry name" value="PROTEIN_KINASE_DOM"/>
    <property type="match status" value="1"/>
</dbReference>
<evidence type="ECO:0000259" key="5">
    <source>
        <dbReference type="PROSITE" id="PS50011"/>
    </source>
</evidence>
<keyword evidence="4" id="KW-0067">ATP-binding</keyword>
<feature type="domain" description="Protein kinase" evidence="5">
    <location>
        <begin position="18"/>
        <end position="266"/>
    </location>
</feature>
<dbReference type="Gene3D" id="1.10.510.10">
    <property type="entry name" value="Transferase(Phosphotransferase) domain 1"/>
    <property type="match status" value="1"/>
</dbReference>
<evidence type="ECO:0000256" key="2">
    <source>
        <dbReference type="ARBA" id="ARBA00022741"/>
    </source>
</evidence>
<dbReference type="PANTHER" id="PTHR43289">
    <property type="entry name" value="MITOGEN-ACTIVATED PROTEIN KINASE KINASE KINASE 20-RELATED"/>
    <property type="match status" value="1"/>
</dbReference>
<dbReference type="InterPro" id="IPR011009">
    <property type="entry name" value="Kinase-like_dom_sf"/>
</dbReference>
<dbReference type="Gene3D" id="3.30.200.20">
    <property type="entry name" value="Phosphorylase Kinase, domain 1"/>
    <property type="match status" value="1"/>
</dbReference>
<gene>
    <name evidence="7" type="ORF">SM757_20530</name>
</gene>
<proteinExistence type="predicted"/>
<dbReference type="RefSeq" id="WP_322466866.1">
    <property type="nucleotide sequence ID" value="NZ_JAXOJX010000037.1"/>
</dbReference>
<name>A0ABU5IJA8_9BURK</name>
<evidence type="ECO:0000313" key="7">
    <source>
        <dbReference type="EMBL" id="MDZ5458969.1"/>
    </source>
</evidence>
<dbReference type="InterPro" id="IPR013976">
    <property type="entry name" value="HDOD"/>
</dbReference>
<accession>A0ABU5IJA8</accession>
<dbReference type="Proteomes" id="UP001293718">
    <property type="component" value="Unassembled WGS sequence"/>
</dbReference>
<keyword evidence="8" id="KW-1185">Reference proteome</keyword>
<evidence type="ECO:0000256" key="3">
    <source>
        <dbReference type="ARBA" id="ARBA00022777"/>
    </source>
</evidence>
<comment type="caution">
    <text evidence="7">The sequence shown here is derived from an EMBL/GenBank/DDBJ whole genome shotgun (WGS) entry which is preliminary data.</text>
</comment>
<dbReference type="PANTHER" id="PTHR43289:SF6">
    <property type="entry name" value="SERINE_THREONINE-PROTEIN KINASE NEKL-3"/>
    <property type="match status" value="1"/>
</dbReference>
<evidence type="ECO:0000313" key="8">
    <source>
        <dbReference type="Proteomes" id="UP001293718"/>
    </source>
</evidence>
<organism evidence="7 8">
    <name type="scientific">Azohydromonas lata</name>
    <dbReference type="NCBI Taxonomy" id="45677"/>
    <lineage>
        <taxon>Bacteria</taxon>
        <taxon>Pseudomonadati</taxon>
        <taxon>Pseudomonadota</taxon>
        <taxon>Betaproteobacteria</taxon>
        <taxon>Burkholderiales</taxon>
        <taxon>Sphaerotilaceae</taxon>
        <taxon>Azohydromonas</taxon>
    </lineage>
</organism>
<dbReference type="PROSITE" id="PS51833">
    <property type="entry name" value="HDOD"/>
    <property type="match status" value="1"/>
</dbReference>
<dbReference type="Gene3D" id="1.10.3210.10">
    <property type="entry name" value="Hypothetical protein af1432"/>
    <property type="match status" value="1"/>
</dbReference>
<dbReference type="SMART" id="SM00220">
    <property type="entry name" value="S_TKc"/>
    <property type="match status" value="1"/>
</dbReference>
<dbReference type="EMBL" id="JAXOJX010000037">
    <property type="protein sequence ID" value="MDZ5458969.1"/>
    <property type="molecule type" value="Genomic_DNA"/>
</dbReference>
<feature type="domain" description="HDOD" evidence="6">
    <location>
        <begin position="291"/>
        <end position="499"/>
    </location>
</feature>
<keyword evidence="3" id="KW-0418">Kinase</keyword>
<sequence>MTSTAAQPAKPSQRFGRFEMRRLLGKSARSMVWEANDPDLGRQVLLAMPRVAPAGDAALQRWLDDARAMARLSHPNLVPVNDVGMYQRLPFVSYERAQDSVTLAQRLQPDGHATLDVGRWAVQALEGLAYAHDAGVAHRDLQMHMLRVDERGHLQVLGLSVAPMPKAIDALGPLQARQEMVERDVMAVGLAMYHLLAARAALDEPDLVSAIERMTPLGDATVRLPRELPQPVPEGFRAVINRCLDKLPQQRFRHARTMGTALQEWVPSQRSSLSDSLPEQLLESVRRHGVLPALPDGAAIASRLLGMERQHVGALAQQALQDPATCLELLHQANSSYVRSAQAEGSGAVVTLRRAIAMIGLAGLQRVVQRQHAWPGPLDQASARTLLARMERAQRAMRLALLLSPPGFDGEIVQVVTLLQELGSLLVHYHFPELARQMRAHMAPRKPALPDEPQPPALDEAAAARKVLGLELEALALALLSHWGLDASMLALLPPLPTNQAVQVVGEDGLLRAVVSAAREAVSALAVPAERSNAALDRVAQRYAATLVLDGAKLRRLLREALAVPRAG</sequence>
<protein>
    <submittedName>
        <fullName evidence="7">HDOD domain-containing protein</fullName>
    </submittedName>
</protein>
<dbReference type="Pfam" id="PF08668">
    <property type="entry name" value="HDOD"/>
    <property type="match status" value="1"/>
</dbReference>
<keyword evidence="2" id="KW-0547">Nucleotide-binding</keyword>
<dbReference type="SUPFAM" id="SSF109604">
    <property type="entry name" value="HD-domain/PDEase-like"/>
    <property type="match status" value="1"/>
</dbReference>
<evidence type="ECO:0000256" key="4">
    <source>
        <dbReference type="ARBA" id="ARBA00022840"/>
    </source>
</evidence>
<evidence type="ECO:0000259" key="6">
    <source>
        <dbReference type="PROSITE" id="PS51833"/>
    </source>
</evidence>
<reference evidence="7 8" key="1">
    <citation type="submission" date="2023-11" db="EMBL/GenBank/DDBJ databases">
        <title>Draft genome of Azohydromonas lata strain H1 (DSM1123), a polyhydroxyalkanoate producer.</title>
        <authorList>
            <person name="Traversa D."/>
            <person name="D'Addabbo P."/>
            <person name="Pazzani C."/>
            <person name="Manzari C."/>
            <person name="Chiara M."/>
            <person name="Scrascia M."/>
        </authorList>
    </citation>
    <scope>NUCLEOTIDE SEQUENCE [LARGE SCALE GENOMIC DNA]</scope>
    <source>
        <strain evidence="7 8">H1</strain>
    </source>
</reference>
<keyword evidence="1" id="KW-0808">Transferase</keyword>
<dbReference type="SUPFAM" id="SSF56112">
    <property type="entry name" value="Protein kinase-like (PK-like)"/>
    <property type="match status" value="1"/>
</dbReference>
<evidence type="ECO:0000256" key="1">
    <source>
        <dbReference type="ARBA" id="ARBA00022679"/>
    </source>
</evidence>